<organism evidence="1 2">
    <name type="scientific">Hymenobacter montanus</name>
    <dbReference type="NCBI Taxonomy" id="2771359"/>
    <lineage>
        <taxon>Bacteria</taxon>
        <taxon>Pseudomonadati</taxon>
        <taxon>Bacteroidota</taxon>
        <taxon>Cytophagia</taxon>
        <taxon>Cytophagales</taxon>
        <taxon>Hymenobacteraceae</taxon>
        <taxon>Hymenobacter</taxon>
    </lineage>
</organism>
<reference evidence="1" key="1">
    <citation type="submission" date="2020-09" db="EMBL/GenBank/DDBJ databases">
        <authorList>
            <person name="Kim M.K."/>
        </authorList>
    </citation>
    <scope>NUCLEOTIDE SEQUENCE</scope>
    <source>
        <strain evidence="1">BT664</strain>
    </source>
</reference>
<keyword evidence="2" id="KW-1185">Reference proteome</keyword>
<sequence length="231" mass="26903">MRTLNDIFSVRKLRKSDIARLSNEARAVSIDCGKAGVDKELSPEAWDLFAEISDEIWYSTSSNSQKISLGFQVYEMFPSYYHSLLPFYRGIRYEKIIDSTEKNIIWKHFMKYLASENYYADPVGHVLWVEFFEDETTVRDAWQGLVSNYSDKAALLRLLKYAGPVPFSLKAMQYDALIVDKENHEHIFNSLLYSAHDLYGQIDKEKALNILAKLKIDTQTEKYNLLKEKLK</sequence>
<dbReference type="RefSeq" id="WP_191005453.1">
    <property type="nucleotide sequence ID" value="NZ_JACXAD010000012.1"/>
</dbReference>
<evidence type="ECO:0000313" key="1">
    <source>
        <dbReference type="EMBL" id="MBD2768645.1"/>
    </source>
</evidence>
<dbReference type="EMBL" id="JACXAD010000012">
    <property type="protein sequence ID" value="MBD2768645.1"/>
    <property type="molecule type" value="Genomic_DNA"/>
</dbReference>
<proteinExistence type="predicted"/>
<dbReference type="Proteomes" id="UP000612233">
    <property type="component" value="Unassembled WGS sequence"/>
</dbReference>
<protein>
    <submittedName>
        <fullName evidence="1">Uncharacterized protein</fullName>
    </submittedName>
</protein>
<accession>A0A927BE73</accession>
<comment type="caution">
    <text evidence="1">The sequence shown here is derived from an EMBL/GenBank/DDBJ whole genome shotgun (WGS) entry which is preliminary data.</text>
</comment>
<dbReference type="AlphaFoldDB" id="A0A927BE73"/>
<evidence type="ECO:0000313" key="2">
    <source>
        <dbReference type="Proteomes" id="UP000612233"/>
    </source>
</evidence>
<name>A0A927BE73_9BACT</name>
<gene>
    <name evidence="1" type="ORF">IC235_12175</name>
</gene>